<dbReference type="Gene3D" id="3.40.30.10">
    <property type="entry name" value="Glutaredoxin"/>
    <property type="match status" value="1"/>
</dbReference>
<dbReference type="CDD" id="cd02965">
    <property type="entry name" value="HyaE"/>
    <property type="match status" value="1"/>
</dbReference>
<comment type="similarity">
    <text evidence="1 2">Belongs to the HupG/HyaE family.</text>
</comment>
<protein>
    <recommendedName>
        <fullName evidence="2">Hydrogenase expression/formation protein</fullName>
    </recommendedName>
</protein>
<dbReference type="Proteomes" id="UP000748752">
    <property type="component" value="Unassembled WGS sequence"/>
</dbReference>
<dbReference type="Pfam" id="PF07449">
    <property type="entry name" value="HyaE"/>
    <property type="match status" value="1"/>
</dbReference>
<dbReference type="SUPFAM" id="SSF52833">
    <property type="entry name" value="Thioredoxin-like"/>
    <property type="match status" value="1"/>
</dbReference>
<evidence type="ECO:0000313" key="3">
    <source>
        <dbReference type="EMBL" id="MBK1630765.1"/>
    </source>
</evidence>
<organism evidence="3 4">
    <name type="scientific">Thiohalocapsa halophila</name>
    <dbReference type="NCBI Taxonomy" id="69359"/>
    <lineage>
        <taxon>Bacteria</taxon>
        <taxon>Pseudomonadati</taxon>
        <taxon>Pseudomonadota</taxon>
        <taxon>Gammaproteobacteria</taxon>
        <taxon>Chromatiales</taxon>
        <taxon>Chromatiaceae</taxon>
        <taxon>Thiohalocapsa</taxon>
    </lineage>
</organism>
<reference evidence="3 4" key="1">
    <citation type="journal article" date="2020" name="Microorganisms">
        <title>Osmotic Adaptation and Compatible Solute Biosynthesis of Phototrophic Bacteria as Revealed from Genome Analyses.</title>
        <authorList>
            <person name="Imhoff J.F."/>
            <person name="Rahn T."/>
            <person name="Kunzel S."/>
            <person name="Keller A."/>
            <person name="Neulinger S.C."/>
        </authorList>
    </citation>
    <scope>NUCLEOTIDE SEQUENCE [LARGE SCALE GENOMIC DNA]</scope>
    <source>
        <strain evidence="3 4">DSM 6210</strain>
    </source>
</reference>
<dbReference type="InterPro" id="IPR010893">
    <property type="entry name" value="NiFe-hyd_mat_HyaE"/>
</dbReference>
<dbReference type="EMBL" id="NRRV01000016">
    <property type="protein sequence ID" value="MBK1630765.1"/>
    <property type="molecule type" value="Genomic_DNA"/>
</dbReference>
<gene>
    <name evidence="3" type="ORF">CKO31_08410</name>
</gene>
<dbReference type="RefSeq" id="WP_200235962.1">
    <property type="nucleotide sequence ID" value="NZ_NRRV01000016.1"/>
</dbReference>
<sequence>MTAPPIAALIEIHRLPLLQADDLDFFLRPGRHNLLFLAGDPVKVPEALDVAVVLPELLRAFPGRLHAALVAPEAERAVHARFGCQRWPALVLLRGDAYVGSIERMRDWDDYLRELDVLLAAARSRAPGVGIPVAAEETSGVHPGGGCR</sequence>
<dbReference type="InterPro" id="IPR036249">
    <property type="entry name" value="Thioredoxin-like_sf"/>
</dbReference>
<keyword evidence="4" id="KW-1185">Reference proteome</keyword>
<comment type="caution">
    <text evidence="3">The sequence shown here is derived from an EMBL/GenBank/DDBJ whole genome shotgun (WGS) entry which is preliminary data.</text>
</comment>
<evidence type="ECO:0000256" key="2">
    <source>
        <dbReference type="PIRNR" id="PIRNR038934"/>
    </source>
</evidence>
<proteinExistence type="inferred from homology"/>
<evidence type="ECO:0000313" key="4">
    <source>
        <dbReference type="Proteomes" id="UP000748752"/>
    </source>
</evidence>
<accession>A0ABS1CFU4</accession>
<dbReference type="PIRSF" id="PIRSF038934">
    <property type="entry name" value="HyaE_HupG"/>
    <property type="match status" value="1"/>
</dbReference>
<name>A0ABS1CFU4_9GAMM</name>
<evidence type="ECO:0000256" key="1">
    <source>
        <dbReference type="ARBA" id="ARBA00009004"/>
    </source>
</evidence>